<sequence length="220" mass="24750">MFLGLNHSVCVHPDEFPGLRPDCIYFTVSSFMEDSRPWFFGWSGVKIYNLKNNTAEDAFANFRGKDPRFPPPARNPAALLRSWVRLPVGANFRLRLKKSPRLSYGQSTGLRSGPVVVVSHGLRCRCVRVGQRFGGFLDLCERIFSSPIESPGAVIPPAGPVLHCQNQLARVLTVDQLEARTVIETLVEKALWGQSNRSPLKLFTKKKFSTYRPLEKSCQD</sequence>
<name>A0A5J9U864_9POAL</name>
<gene>
    <name evidence="1" type="ORF">EJB05_35505</name>
</gene>
<proteinExistence type="predicted"/>
<evidence type="ECO:0000313" key="1">
    <source>
        <dbReference type="EMBL" id="TVU19361.1"/>
    </source>
</evidence>
<feature type="non-terminal residue" evidence="1">
    <location>
        <position position="1"/>
    </location>
</feature>
<dbReference type="Gramene" id="TVU19361">
    <property type="protein sequence ID" value="TVU19361"/>
    <property type="gene ID" value="EJB05_35505"/>
</dbReference>
<reference evidence="1 2" key="1">
    <citation type="journal article" date="2019" name="Sci. Rep.">
        <title>A high-quality genome of Eragrostis curvula grass provides insights into Poaceae evolution and supports new strategies to enhance forage quality.</title>
        <authorList>
            <person name="Carballo J."/>
            <person name="Santos B.A.C.M."/>
            <person name="Zappacosta D."/>
            <person name="Garbus I."/>
            <person name="Selva J.P."/>
            <person name="Gallo C.A."/>
            <person name="Diaz A."/>
            <person name="Albertini E."/>
            <person name="Caccamo M."/>
            <person name="Echenique V."/>
        </authorList>
    </citation>
    <scope>NUCLEOTIDE SEQUENCE [LARGE SCALE GENOMIC DNA]</scope>
    <source>
        <strain evidence="2">cv. Victoria</strain>
        <tissue evidence="1">Leaf</tissue>
    </source>
</reference>
<dbReference type="EMBL" id="RWGY01000029">
    <property type="protein sequence ID" value="TVU19361.1"/>
    <property type="molecule type" value="Genomic_DNA"/>
</dbReference>
<accession>A0A5J9U864</accession>
<dbReference type="Proteomes" id="UP000324897">
    <property type="component" value="Chromosome 7"/>
</dbReference>
<protein>
    <submittedName>
        <fullName evidence="1">Uncharacterized protein</fullName>
    </submittedName>
</protein>
<organism evidence="1 2">
    <name type="scientific">Eragrostis curvula</name>
    <name type="common">weeping love grass</name>
    <dbReference type="NCBI Taxonomy" id="38414"/>
    <lineage>
        <taxon>Eukaryota</taxon>
        <taxon>Viridiplantae</taxon>
        <taxon>Streptophyta</taxon>
        <taxon>Embryophyta</taxon>
        <taxon>Tracheophyta</taxon>
        <taxon>Spermatophyta</taxon>
        <taxon>Magnoliopsida</taxon>
        <taxon>Liliopsida</taxon>
        <taxon>Poales</taxon>
        <taxon>Poaceae</taxon>
        <taxon>PACMAD clade</taxon>
        <taxon>Chloridoideae</taxon>
        <taxon>Eragrostideae</taxon>
        <taxon>Eragrostidinae</taxon>
        <taxon>Eragrostis</taxon>
    </lineage>
</organism>
<dbReference type="AlphaFoldDB" id="A0A5J9U864"/>
<comment type="caution">
    <text evidence="1">The sequence shown here is derived from an EMBL/GenBank/DDBJ whole genome shotgun (WGS) entry which is preliminary data.</text>
</comment>
<evidence type="ECO:0000313" key="2">
    <source>
        <dbReference type="Proteomes" id="UP000324897"/>
    </source>
</evidence>
<dbReference type="OrthoDB" id="1519185at2759"/>
<keyword evidence="2" id="KW-1185">Reference proteome</keyword>